<dbReference type="EMBL" id="RJTM01000072">
    <property type="protein sequence ID" value="RNL87210.1"/>
    <property type="molecule type" value="Genomic_DNA"/>
</dbReference>
<dbReference type="PANTHER" id="PTHR43143">
    <property type="entry name" value="METALLOPHOSPHOESTERASE, CALCINEURIN SUPERFAMILY"/>
    <property type="match status" value="1"/>
</dbReference>
<dbReference type="InterPro" id="IPR051918">
    <property type="entry name" value="STPP_CPPED1"/>
</dbReference>
<feature type="domain" description="Calcineurin-like phosphoesterase" evidence="2">
    <location>
        <begin position="33"/>
        <end position="267"/>
    </location>
</feature>
<keyword evidence="1" id="KW-0732">Signal</keyword>
<comment type="caution">
    <text evidence="3">The sequence shown here is derived from an EMBL/GenBank/DDBJ whole genome shotgun (WGS) entry which is preliminary data.</text>
</comment>
<dbReference type="Proteomes" id="UP000267469">
    <property type="component" value="Unassembled WGS sequence"/>
</dbReference>
<dbReference type="RefSeq" id="WP_123215944.1">
    <property type="nucleotide sequence ID" value="NZ_RJTM01000072.1"/>
</dbReference>
<feature type="chain" id="PRO_5018281298" description="Calcineurin-like phosphoesterase domain-containing protein" evidence="1">
    <location>
        <begin position="28"/>
        <end position="323"/>
    </location>
</feature>
<reference evidence="3 4" key="1">
    <citation type="submission" date="2018-10" db="EMBL/GenBank/DDBJ databases">
        <title>Sinomicrobium pectinilyticum sp. nov., a pectinase-producing bacterium isolated from alkaline and saline soil, and emended description of the genus Sinomicrobium.</title>
        <authorList>
            <person name="Cheng B."/>
            <person name="Li C."/>
            <person name="Lai Q."/>
            <person name="Du M."/>
            <person name="Shao Z."/>
            <person name="Xu P."/>
            <person name="Yang C."/>
        </authorList>
    </citation>
    <scope>NUCLEOTIDE SEQUENCE [LARGE SCALE GENOMIC DNA]</scope>
    <source>
        <strain evidence="3 4">5DNS001</strain>
    </source>
</reference>
<dbReference type="InterPro" id="IPR029052">
    <property type="entry name" value="Metallo-depent_PP-like"/>
</dbReference>
<proteinExistence type="predicted"/>
<dbReference type="AlphaFoldDB" id="A0A3N0EH48"/>
<sequence length="323" mass="37434">MKKIKIPLIVRTVLIFSFLLMNGNVPAQKDTLSILHISDLHVIFNPYAYIPEMMEYRKKKQYDMGETRLRNFLETIPDRTNSDMVVATGDLVDFFESKTVDSTTIDIQPAEFSGLLNDYQIPVLLTLGNHDIFTFDWDNSRDYKLLHNQNHSGRARSLWIKNIPCFSNGTYYSKMVSAGQTDYRLIFLDDSFYQFSPEDKTRIVPYLDKSQLYWLKDQLNASENDIEIIFMHIPFGTKDEKYKNNELYTVIAQNPSCKLIVGGHHHKSIVKKIPAGTHNQIIQVQTDALVKNTENWRLIRLTENNILVSETGKTENELTIDIK</sequence>
<dbReference type="SUPFAM" id="SSF56300">
    <property type="entry name" value="Metallo-dependent phosphatases"/>
    <property type="match status" value="1"/>
</dbReference>
<dbReference type="Gene3D" id="3.60.21.10">
    <property type="match status" value="1"/>
</dbReference>
<dbReference type="InterPro" id="IPR004843">
    <property type="entry name" value="Calcineurin-like_PHP"/>
</dbReference>
<evidence type="ECO:0000256" key="1">
    <source>
        <dbReference type="SAM" id="SignalP"/>
    </source>
</evidence>
<evidence type="ECO:0000259" key="2">
    <source>
        <dbReference type="Pfam" id="PF00149"/>
    </source>
</evidence>
<keyword evidence="4" id="KW-1185">Reference proteome</keyword>
<name>A0A3N0EH48_SINP1</name>
<evidence type="ECO:0000313" key="4">
    <source>
        <dbReference type="Proteomes" id="UP000267469"/>
    </source>
</evidence>
<evidence type="ECO:0000313" key="3">
    <source>
        <dbReference type="EMBL" id="RNL87210.1"/>
    </source>
</evidence>
<protein>
    <recommendedName>
        <fullName evidence="2">Calcineurin-like phosphoesterase domain-containing protein</fullName>
    </recommendedName>
</protein>
<dbReference type="Pfam" id="PF00149">
    <property type="entry name" value="Metallophos"/>
    <property type="match status" value="1"/>
</dbReference>
<dbReference type="PANTHER" id="PTHR43143:SF1">
    <property type="entry name" value="SERINE_THREONINE-PROTEIN PHOSPHATASE CPPED1"/>
    <property type="match status" value="1"/>
</dbReference>
<accession>A0A3N0EH48</accession>
<organism evidence="3 4">
    <name type="scientific">Sinomicrobium pectinilyticum</name>
    <dbReference type="NCBI Taxonomy" id="1084421"/>
    <lineage>
        <taxon>Bacteria</taxon>
        <taxon>Pseudomonadati</taxon>
        <taxon>Bacteroidota</taxon>
        <taxon>Flavobacteriia</taxon>
        <taxon>Flavobacteriales</taxon>
        <taxon>Flavobacteriaceae</taxon>
        <taxon>Sinomicrobium</taxon>
    </lineage>
</organism>
<dbReference type="GO" id="GO:0016787">
    <property type="term" value="F:hydrolase activity"/>
    <property type="evidence" value="ECO:0007669"/>
    <property type="project" value="InterPro"/>
</dbReference>
<feature type="signal peptide" evidence="1">
    <location>
        <begin position="1"/>
        <end position="27"/>
    </location>
</feature>
<gene>
    <name evidence="3" type="ORF">ED312_10385</name>
</gene>
<dbReference type="OrthoDB" id="5505563at2"/>